<proteinExistence type="predicted"/>
<keyword evidence="1" id="KW-0812">Transmembrane</keyword>
<name>A0A6G0SZD2_APHGL</name>
<protein>
    <submittedName>
        <fullName evidence="2">Uncharacterized protein</fullName>
    </submittedName>
</protein>
<sequence>MILNRNRRYLIIDVKLLFVSGKYMVKITTGLDGHIAASHWLPRRWSSIDHSLILNNIIFSIIIIILSQNKLSVIIFLSFIPIPREIRLFHKTELIIFPYYYSLCTYHYPDSRCTLITECSYTCVRTVTDQRRLMTALPIQCTVLLMITTTLTIREDSDEVEEKFGYLRKYPKSPLIGQPFHRRSSNYSHTFVQPSNSTFFAYCDDCKLHSPQSDSRSSISIQPHVMWLVPERKMRVRVWPSCEVDCACLANR</sequence>
<comment type="caution">
    <text evidence="2">The sequence shown here is derived from an EMBL/GenBank/DDBJ whole genome shotgun (WGS) entry which is preliminary data.</text>
</comment>
<keyword evidence="3" id="KW-1185">Reference proteome</keyword>
<evidence type="ECO:0000313" key="3">
    <source>
        <dbReference type="Proteomes" id="UP000475862"/>
    </source>
</evidence>
<feature type="transmembrane region" description="Helical" evidence="1">
    <location>
        <begin position="53"/>
        <end position="80"/>
    </location>
</feature>
<evidence type="ECO:0000256" key="1">
    <source>
        <dbReference type="SAM" id="Phobius"/>
    </source>
</evidence>
<gene>
    <name evidence="2" type="ORF">AGLY_016164</name>
</gene>
<evidence type="ECO:0000313" key="2">
    <source>
        <dbReference type="EMBL" id="KAE9523612.1"/>
    </source>
</evidence>
<dbReference type="EMBL" id="VYZN01000079">
    <property type="protein sequence ID" value="KAE9523612.1"/>
    <property type="molecule type" value="Genomic_DNA"/>
</dbReference>
<organism evidence="2 3">
    <name type="scientific">Aphis glycines</name>
    <name type="common">Soybean aphid</name>
    <dbReference type="NCBI Taxonomy" id="307491"/>
    <lineage>
        <taxon>Eukaryota</taxon>
        <taxon>Metazoa</taxon>
        <taxon>Ecdysozoa</taxon>
        <taxon>Arthropoda</taxon>
        <taxon>Hexapoda</taxon>
        <taxon>Insecta</taxon>
        <taxon>Pterygota</taxon>
        <taxon>Neoptera</taxon>
        <taxon>Paraneoptera</taxon>
        <taxon>Hemiptera</taxon>
        <taxon>Sternorrhyncha</taxon>
        <taxon>Aphidomorpha</taxon>
        <taxon>Aphidoidea</taxon>
        <taxon>Aphididae</taxon>
        <taxon>Aphidini</taxon>
        <taxon>Aphis</taxon>
        <taxon>Aphis</taxon>
    </lineage>
</organism>
<accession>A0A6G0SZD2</accession>
<reference evidence="2 3" key="1">
    <citation type="submission" date="2019-08" db="EMBL/GenBank/DDBJ databases">
        <title>The genome of the soybean aphid Biotype 1, its phylome, world population structure and adaptation to the North American continent.</title>
        <authorList>
            <person name="Giordano R."/>
            <person name="Donthu R.K."/>
            <person name="Hernandez A.G."/>
            <person name="Wright C.L."/>
            <person name="Zimin A.V."/>
        </authorList>
    </citation>
    <scope>NUCLEOTIDE SEQUENCE [LARGE SCALE GENOMIC DNA]</scope>
    <source>
        <tissue evidence="2">Whole aphids</tissue>
    </source>
</reference>
<keyword evidence="1" id="KW-1133">Transmembrane helix</keyword>
<dbReference type="AlphaFoldDB" id="A0A6G0SZD2"/>
<keyword evidence="1" id="KW-0472">Membrane</keyword>
<dbReference type="Proteomes" id="UP000475862">
    <property type="component" value="Unassembled WGS sequence"/>
</dbReference>